<evidence type="ECO:0000313" key="2">
    <source>
        <dbReference type="Proteomes" id="UP000799754"/>
    </source>
</evidence>
<protein>
    <submittedName>
        <fullName evidence="1">Uncharacterized protein</fullName>
    </submittedName>
</protein>
<comment type="caution">
    <text evidence="1">The sequence shown here is derived from an EMBL/GenBank/DDBJ whole genome shotgun (WGS) entry which is preliminary data.</text>
</comment>
<accession>A0ACB6RSQ6</accession>
<gene>
    <name evidence="1" type="ORF">BU25DRAFT_413107</name>
</gene>
<organism evidence="1 2">
    <name type="scientific">Macroventuria anomochaeta</name>
    <dbReference type="NCBI Taxonomy" id="301207"/>
    <lineage>
        <taxon>Eukaryota</taxon>
        <taxon>Fungi</taxon>
        <taxon>Dikarya</taxon>
        <taxon>Ascomycota</taxon>
        <taxon>Pezizomycotina</taxon>
        <taxon>Dothideomycetes</taxon>
        <taxon>Pleosporomycetidae</taxon>
        <taxon>Pleosporales</taxon>
        <taxon>Pleosporineae</taxon>
        <taxon>Didymellaceae</taxon>
        <taxon>Macroventuria</taxon>
    </lineage>
</organism>
<reference evidence="1" key="1">
    <citation type="journal article" date="2020" name="Stud. Mycol.">
        <title>101 Dothideomycetes genomes: a test case for predicting lifestyles and emergence of pathogens.</title>
        <authorList>
            <person name="Haridas S."/>
            <person name="Albert R."/>
            <person name="Binder M."/>
            <person name="Bloem J."/>
            <person name="Labutti K."/>
            <person name="Salamov A."/>
            <person name="Andreopoulos B."/>
            <person name="Baker S."/>
            <person name="Barry K."/>
            <person name="Bills G."/>
            <person name="Bluhm B."/>
            <person name="Cannon C."/>
            <person name="Castanera R."/>
            <person name="Culley D."/>
            <person name="Daum C."/>
            <person name="Ezra D."/>
            <person name="Gonzalez J."/>
            <person name="Henrissat B."/>
            <person name="Kuo A."/>
            <person name="Liang C."/>
            <person name="Lipzen A."/>
            <person name="Lutzoni F."/>
            <person name="Magnuson J."/>
            <person name="Mondo S."/>
            <person name="Nolan M."/>
            <person name="Ohm R."/>
            <person name="Pangilinan J."/>
            <person name="Park H.-J."/>
            <person name="Ramirez L."/>
            <person name="Alfaro M."/>
            <person name="Sun H."/>
            <person name="Tritt A."/>
            <person name="Yoshinaga Y."/>
            <person name="Zwiers L.-H."/>
            <person name="Turgeon B."/>
            <person name="Goodwin S."/>
            <person name="Spatafora J."/>
            <person name="Crous P."/>
            <person name="Grigoriev I."/>
        </authorList>
    </citation>
    <scope>NUCLEOTIDE SEQUENCE</scope>
    <source>
        <strain evidence="1">CBS 525.71</strain>
    </source>
</reference>
<sequence length="68" mass="7837">MCPPPASQHDERHLLWIDALCINRGDTEERGQRAQLMGDILVSAEHVTVWLGTERSNDQYIVDNIKHR</sequence>
<dbReference type="Proteomes" id="UP000799754">
    <property type="component" value="Unassembled WGS sequence"/>
</dbReference>
<name>A0ACB6RSQ6_9PLEO</name>
<proteinExistence type="predicted"/>
<keyword evidence="2" id="KW-1185">Reference proteome</keyword>
<evidence type="ECO:0000313" key="1">
    <source>
        <dbReference type="EMBL" id="KAF2624931.1"/>
    </source>
</evidence>
<dbReference type="EMBL" id="MU006728">
    <property type="protein sequence ID" value="KAF2624931.1"/>
    <property type="molecule type" value="Genomic_DNA"/>
</dbReference>